<reference evidence="3" key="1">
    <citation type="submission" date="2020-12" db="UniProtKB">
        <authorList>
            <consortium name="WormBaseParasite"/>
        </authorList>
    </citation>
    <scope>IDENTIFICATION</scope>
    <source>
        <strain evidence="3">MHco3</strain>
    </source>
</reference>
<dbReference type="GO" id="GO:0006508">
    <property type="term" value="P:proteolysis"/>
    <property type="evidence" value="ECO:0007669"/>
    <property type="project" value="InterPro"/>
</dbReference>
<dbReference type="InterPro" id="IPR009003">
    <property type="entry name" value="Peptidase_S1_PA"/>
</dbReference>
<accession>A0A7I4YU38</accession>
<dbReference type="InterPro" id="IPR051333">
    <property type="entry name" value="CLIP_Serine_Protease"/>
</dbReference>
<proteinExistence type="predicted"/>
<dbReference type="Proteomes" id="UP000025227">
    <property type="component" value="Unplaced"/>
</dbReference>
<dbReference type="WBParaSite" id="HCON_00134320-00001">
    <property type="protein sequence ID" value="HCON_00134320-00001"/>
    <property type="gene ID" value="HCON_00134320"/>
</dbReference>
<organism evidence="2 3">
    <name type="scientific">Haemonchus contortus</name>
    <name type="common">Barber pole worm</name>
    <dbReference type="NCBI Taxonomy" id="6289"/>
    <lineage>
        <taxon>Eukaryota</taxon>
        <taxon>Metazoa</taxon>
        <taxon>Ecdysozoa</taxon>
        <taxon>Nematoda</taxon>
        <taxon>Chromadorea</taxon>
        <taxon>Rhabditida</taxon>
        <taxon>Rhabditina</taxon>
        <taxon>Rhabditomorpha</taxon>
        <taxon>Strongyloidea</taxon>
        <taxon>Trichostrongylidae</taxon>
        <taxon>Haemonchus</taxon>
    </lineage>
</organism>
<dbReference type="Gene3D" id="2.40.10.10">
    <property type="entry name" value="Trypsin-like serine proteases"/>
    <property type="match status" value="1"/>
</dbReference>
<dbReference type="SMART" id="SM00020">
    <property type="entry name" value="Tryp_SPc"/>
    <property type="match status" value="1"/>
</dbReference>
<dbReference type="InterPro" id="IPR043504">
    <property type="entry name" value="Peptidase_S1_PA_chymotrypsin"/>
</dbReference>
<dbReference type="PANTHER" id="PTHR24260:SF106">
    <property type="entry name" value="PEPTIDASE S1 DOMAIN-CONTAINING PROTEIN"/>
    <property type="match status" value="1"/>
</dbReference>
<dbReference type="Pfam" id="PF00089">
    <property type="entry name" value="Trypsin"/>
    <property type="match status" value="1"/>
</dbReference>
<evidence type="ECO:0000259" key="1">
    <source>
        <dbReference type="PROSITE" id="PS50240"/>
    </source>
</evidence>
<dbReference type="OrthoDB" id="6380398at2759"/>
<dbReference type="OMA" id="FGTRGCP"/>
<dbReference type="PANTHER" id="PTHR24260">
    <property type="match status" value="1"/>
</dbReference>
<evidence type="ECO:0000313" key="3">
    <source>
        <dbReference type="WBParaSite" id="HCON_00134320-00001"/>
    </source>
</evidence>
<keyword evidence="2" id="KW-1185">Reference proteome</keyword>
<sequence>MILWSLLFNQLSHGANIISPVWIGPKFREESFVSVEMNEELEDICGRQLFPDKREYPWAVSIMLPSGLNRLGGSIISPYHILTVAHGFMKFHSGRENPCIAAVYRTEEELEDRVVAYGGKCIRGYSEDLPNHPNCSESDMTYNKIRSVMIDERFVLNGCRDGHDWAIIELEERINFTEVAALPICLPPERPIIDHVLTVAGWGRSYVFNESGPMIHEIPMIVDPKCDRPWSDKLPFQAADYLCATSLNKNDYFAPRTCHGDSGSGMEQIDERGRSILIAMTSFGTIGCPANELARFTRIDPYLRSICTYTGVCYSH</sequence>
<protein>
    <submittedName>
        <fullName evidence="3">Peptidase S1 domain-containing protein</fullName>
    </submittedName>
</protein>
<dbReference type="PROSITE" id="PS50240">
    <property type="entry name" value="TRYPSIN_DOM"/>
    <property type="match status" value="1"/>
</dbReference>
<dbReference type="SUPFAM" id="SSF50494">
    <property type="entry name" value="Trypsin-like serine proteases"/>
    <property type="match status" value="1"/>
</dbReference>
<dbReference type="GO" id="GO:0004252">
    <property type="term" value="F:serine-type endopeptidase activity"/>
    <property type="evidence" value="ECO:0007669"/>
    <property type="project" value="InterPro"/>
</dbReference>
<dbReference type="InterPro" id="IPR001254">
    <property type="entry name" value="Trypsin_dom"/>
</dbReference>
<evidence type="ECO:0000313" key="2">
    <source>
        <dbReference type="Proteomes" id="UP000025227"/>
    </source>
</evidence>
<feature type="domain" description="Peptidase S1" evidence="1">
    <location>
        <begin position="44"/>
        <end position="311"/>
    </location>
</feature>
<name>A0A7I4YU38_HAECO</name>
<dbReference type="AlphaFoldDB" id="A0A7I4YU38"/>